<name>A0A7K1KMI3_9BACT</name>
<evidence type="ECO:0008006" key="3">
    <source>
        <dbReference type="Google" id="ProtNLM"/>
    </source>
</evidence>
<accession>A0A7K1KMI3</accession>
<organism evidence="1 2">
    <name type="scientific">Pseudodesulfovibrio alkaliphilus</name>
    <dbReference type="NCBI Taxonomy" id="2661613"/>
    <lineage>
        <taxon>Bacteria</taxon>
        <taxon>Pseudomonadati</taxon>
        <taxon>Thermodesulfobacteriota</taxon>
        <taxon>Desulfovibrionia</taxon>
        <taxon>Desulfovibrionales</taxon>
        <taxon>Desulfovibrionaceae</taxon>
    </lineage>
</organism>
<dbReference type="Proteomes" id="UP000461162">
    <property type="component" value="Unassembled WGS sequence"/>
</dbReference>
<dbReference type="RefSeq" id="WP_155933157.1">
    <property type="nucleotide sequence ID" value="NZ_WODC01000003.1"/>
</dbReference>
<dbReference type="AlphaFoldDB" id="A0A7K1KMI3"/>
<comment type="caution">
    <text evidence="1">The sequence shown here is derived from an EMBL/GenBank/DDBJ whole genome shotgun (WGS) entry which is preliminary data.</text>
</comment>
<reference evidence="1 2" key="1">
    <citation type="submission" date="2019-11" db="EMBL/GenBank/DDBJ databases">
        <title>Pseudodesulfovibrio alkaliphilus, sp. nov., an alkaliphilic sulfate-reducing bacteria from mud volcano of Taman peninsula, Russia.</title>
        <authorList>
            <person name="Frolova A."/>
            <person name="Merkel A.Y."/>
            <person name="Slobodkin A.I."/>
        </authorList>
    </citation>
    <scope>NUCLEOTIDE SEQUENCE [LARGE SCALE GENOMIC DNA]</scope>
    <source>
        <strain evidence="1 2">F-1</strain>
    </source>
</reference>
<protein>
    <recommendedName>
        <fullName evidence="3">DUF945 family protein</fullName>
    </recommendedName>
</protein>
<proteinExistence type="predicted"/>
<evidence type="ECO:0000313" key="2">
    <source>
        <dbReference type="Proteomes" id="UP000461162"/>
    </source>
</evidence>
<evidence type="ECO:0000313" key="1">
    <source>
        <dbReference type="EMBL" id="MUM77227.1"/>
    </source>
</evidence>
<gene>
    <name evidence="1" type="ORF">GKC30_06230</name>
</gene>
<dbReference type="EMBL" id="WODC01000003">
    <property type="protein sequence ID" value="MUM77227.1"/>
    <property type="molecule type" value="Genomic_DNA"/>
</dbReference>
<sequence>MRKFFLSFVVFAAICAAGLYWFVNHEVERAFNQAVSDVPGLIVSYDDIAVRFSDQSVILEGVEAALPGGQRVSAEEIRFGAFDQKNPVPHFAKVWVRGLLVHVTPANFGSWAAPLLSMGVREIRGDLAVDYAYDLTAQALTVRAFSLSAPQLGEVSLTGTVDRLDLDRPRVEKLVGLRLVAANLIYEDRALVGMALGSSARLLGISPAEARERLLAEIGSMIRYGAREGNAVAEDALMGLAEFVAEPGRVVVSARPDEPVPLLYFFMGRDLFDNLRLLNVSVTTDYERDI</sequence>
<keyword evidence="2" id="KW-1185">Reference proteome</keyword>